<dbReference type="InterPro" id="IPR035069">
    <property type="entry name" value="TTHA1013/TTHA0281-like"/>
</dbReference>
<dbReference type="AlphaFoldDB" id="A0A381N9U0"/>
<evidence type="ECO:0008006" key="2">
    <source>
        <dbReference type="Google" id="ProtNLM"/>
    </source>
</evidence>
<evidence type="ECO:0000313" key="1">
    <source>
        <dbReference type="EMBL" id="SUZ51381.1"/>
    </source>
</evidence>
<organism evidence="1">
    <name type="scientific">marine metagenome</name>
    <dbReference type="NCBI Taxonomy" id="408172"/>
    <lineage>
        <taxon>unclassified sequences</taxon>
        <taxon>metagenomes</taxon>
        <taxon>ecological metagenomes</taxon>
    </lineage>
</organism>
<name>A0A381N9U0_9ZZZZ</name>
<reference evidence="1" key="1">
    <citation type="submission" date="2018-05" db="EMBL/GenBank/DDBJ databases">
        <authorList>
            <person name="Lanie J.A."/>
            <person name="Ng W.-L."/>
            <person name="Kazmierczak K.M."/>
            <person name="Andrzejewski T.M."/>
            <person name="Davidsen T.M."/>
            <person name="Wayne K.J."/>
            <person name="Tettelin H."/>
            <person name="Glass J.I."/>
            <person name="Rusch D."/>
            <person name="Podicherti R."/>
            <person name="Tsui H.-C.T."/>
            <person name="Winkler M.E."/>
        </authorList>
    </citation>
    <scope>NUCLEOTIDE SEQUENCE</scope>
</reference>
<gene>
    <name evidence="1" type="ORF">METZ01_LOCUS4235</name>
</gene>
<sequence length="112" mass="12652">MIVAKKQEPAKDLPFDRVVYRIEESPADAGYEAMCPELVISGFGDTAEDAKTMLRRQVAEYLEDCEKLDVLDETLIEAGFYFNGEVWMSSKVEPVGEPKIRFIGRPSEQTSE</sequence>
<accession>A0A381N9U0</accession>
<protein>
    <recommendedName>
        <fullName evidence="2">HicB-like antitoxin of toxin-antitoxin system domain-containing protein</fullName>
    </recommendedName>
</protein>
<dbReference type="EMBL" id="UINC01000221">
    <property type="protein sequence ID" value="SUZ51381.1"/>
    <property type="molecule type" value="Genomic_DNA"/>
</dbReference>
<proteinExistence type="predicted"/>
<dbReference type="SUPFAM" id="SSF143100">
    <property type="entry name" value="TTHA1013/TTHA0281-like"/>
    <property type="match status" value="1"/>
</dbReference>